<protein>
    <submittedName>
        <fullName evidence="1">Uncharacterized protein</fullName>
    </submittedName>
</protein>
<evidence type="ECO:0000313" key="1">
    <source>
        <dbReference type="EMBL" id="KAK8881008.1"/>
    </source>
</evidence>
<sequence length="105" mass="11812">MIKGAESINNIETHSYSDTDISLFGSSESECDQEEILPDEGKQLNQFFKSKTQEISHKVLNVCKKVDIEETIDPVKKCSSNNFSNHAENKQANVIDDISNTTFKL</sequence>
<comment type="caution">
    <text evidence="1">The sequence shown here is derived from an EMBL/GenBank/DDBJ whole genome shotgun (WGS) entry which is preliminary data.</text>
</comment>
<proteinExistence type="predicted"/>
<evidence type="ECO:0000313" key="2">
    <source>
        <dbReference type="Proteomes" id="UP001470230"/>
    </source>
</evidence>
<dbReference type="EMBL" id="JAPFFF010000010">
    <property type="protein sequence ID" value="KAK8881008.1"/>
    <property type="molecule type" value="Genomic_DNA"/>
</dbReference>
<keyword evidence="2" id="KW-1185">Reference proteome</keyword>
<dbReference type="Proteomes" id="UP001470230">
    <property type="component" value="Unassembled WGS sequence"/>
</dbReference>
<gene>
    <name evidence="1" type="ORF">M9Y10_003717</name>
</gene>
<accession>A0ABR2JQW2</accession>
<reference evidence="1 2" key="1">
    <citation type="submission" date="2024-04" db="EMBL/GenBank/DDBJ databases">
        <title>Tritrichomonas musculus Genome.</title>
        <authorList>
            <person name="Alves-Ferreira E."/>
            <person name="Grigg M."/>
            <person name="Lorenzi H."/>
            <person name="Galac M."/>
        </authorList>
    </citation>
    <scope>NUCLEOTIDE SEQUENCE [LARGE SCALE GENOMIC DNA]</scope>
    <source>
        <strain evidence="1 2">EAF2021</strain>
    </source>
</reference>
<organism evidence="1 2">
    <name type="scientific">Tritrichomonas musculus</name>
    <dbReference type="NCBI Taxonomy" id="1915356"/>
    <lineage>
        <taxon>Eukaryota</taxon>
        <taxon>Metamonada</taxon>
        <taxon>Parabasalia</taxon>
        <taxon>Tritrichomonadida</taxon>
        <taxon>Tritrichomonadidae</taxon>
        <taxon>Tritrichomonas</taxon>
    </lineage>
</organism>
<name>A0ABR2JQW2_9EUKA</name>